<evidence type="ECO:0000313" key="4">
    <source>
        <dbReference type="Proteomes" id="UP000318478"/>
    </source>
</evidence>
<dbReference type="EMBL" id="SJPO01000016">
    <property type="protein sequence ID" value="TWT66334.1"/>
    <property type="molecule type" value="Genomic_DNA"/>
</dbReference>
<dbReference type="RefSeq" id="WP_197528229.1">
    <property type="nucleotide sequence ID" value="NZ_SJPO01000016.1"/>
</dbReference>
<sequence>MAFEMKTLCLAWLVVLEFGVSLNAAENHLLILSGQSNMERLDPGLSFTPTVEAAFGRERVVVVKDAQSGQPIRRWYKGWKPAHGAPPGSTGDLYDRLMQQVHEAIQERRFDTVTLVWMQGERDAKEQHGEVYAESLRGLVDQLSKDLGRDHVNLVIGRLSDFDLSNTRYRHWTVVRDAQVEVAESDPHAAWVDTDDLNDGLSKKGKLLKNDLHYTPDGYKILGERFAEQAIKLIQEEPQP</sequence>
<keyword evidence="4" id="KW-1185">Reference proteome</keyword>
<dbReference type="SUPFAM" id="SSF52266">
    <property type="entry name" value="SGNH hydrolase"/>
    <property type="match status" value="1"/>
</dbReference>
<dbReference type="Proteomes" id="UP000318478">
    <property type="component" value="Unassembled WGS sequence"/>
</dbReference>
<keyword evidence="1" id="KW-0378">Hydrolase</keyword>
<dbReference type="InterPro" id="IPR036514">
    <property type="entry name" value="SGNH_hydro_sf"/>
</dbReference>
<dbReference type="Pfam" id="PF03629">
    <property type="entry name" value="SASA"/>
    <property type="match status" value="1"/>
</dbReference>
<gene>
    <name evidence="3" type="ORF">Pla123a_47280</name>
</gene>
<dbReference type="PANTHER" id="PTHR31988">
    <property type="entry name" value="ESTERASE, PUTATIVE (DUF303)-RELATED"/>
    <property type="match status" value="1"/>
</dbReference>
<dbReference type="AlphaFoldDB" id="A0A5C5XTW8"/>
<dbReference type="Gene3D" id="3.40.50.1110">
    <property type="entry name" value="SGNH hydrolase"/>
    <property type="match status" value="1"/>
</dbReference>
<proteinExistence type="predicted"/>
<accession>A0A5C5XTW8</accession>
<reference evidence="3 4" key="1">
    <citation type="submission" date="2019-02" db="EMBL/GenBank/DDBJ databases">
        <title>Deep-cultivation of Planctomycetes and their phenomic and genomic characterization uncovers novel biology.</title>
        <authorList>
            <person name="Wiegand S."/>
            <person name="Jogler M."/>
            <person name="Boedeker C."/>
            <person name="Pinto D."/>
            <person name="Vollmers J."/>
            <person name="Rivas-Marin E."/>
            <person name="Kohn T."/>
            <person name="Peeters S.H."/>
            <person name="Heuer A."/>
            <person name="Rast P."/>
            <person name="Oberbeckmann S."/>
            <person name="Bunk B."/>
            <person name="Jeske O."/>
            <person name="Meyerdierks A."/>
            <person name="Storesund J.E."/>
            <person name="Kallscheuer N."/>
            <person name="Luecker S."/>
            <person name="Lage O.M."/>
            <person name="Pohl T."/>
            <person name="Merkel B.J."/>
            <person name="Hornburger P."/>
            <person name="Mueller R.-W."/>
            <person name="Bruemmer F."/>
            <person name="Labrenz M."/>
            <person name="Spormann A.M."/>
            <person name="Op Den Camp H."/>
            <person name="Overmann J."/>
            <person name="Amann R."/>
            <person name="Jetten M.S.M."/>
            <person name="Mascher T."/>
            <person name="Medema M.H."/>
            <person name="Devos D.P."/>
            <person name="Kaster A.-K."/>
            <person name="Ovreas L."/>
            <person name="Rohde M."/>
            <person name="Galperin M.Y."/>
            <person name="Jogler C."/>
        </authorList>
    </citation>
    <scope>NUCLEOTIDE SEQUENCE [LARGE SCALE GENOMIC DNA]</scope>
    <source>
        <strain evidence="3 4">Pla123a</strain>
    </source>
</reference>
<evidence type="ECO:0000313" key="3">
    <source>
        <dbReference type="EMBL" id="TWT66334.1"/>
    </source>
</evidence>
<name>A0A5C5XTW8_9BACT</name>
<dbReference type="InterPro" id="IPR052940">
    <property type="entry name" value="Carb_Esterase_6"/>
</dbReference>
<evidence type="ECO:0000256" key="1">
    <source>
        <dbReference type="ARBA" id="ARBA00022801"/>
    </source>
</evidence>
<dbReference type="GO" id="GO:0016788">
    <property type="term" value="F:hydrolase activity, acting on ester bonds"/>
    <property type="evidence" value="ECO:0007669"/>
    <property type="project" value="UniProtKB-ARBA"/>
</dbReference>
<dbReference type="PANTHER" id="PTHR31988:SF19">
    <property type="entry name" value="9-O-ACETYL-N-ACETYLNEURAMINIC ACID DEACETYLASE-RELATED"/>
    <property type="match status" value="1"/>
</dbReference>
<feature type="domain" description="Sialate O-acetylesterase" evidence="2">
    <location>
        <begin position="41"/>
        <end position="231"/>
    </location>
</feature>
<organism evidence="3 4">
    <name type="scientific">Posidoniimonas polymericola</name>
    <dbReference type="NCBI Taxonomy" id="2528002"/>
    <lineage>
        <taxon>Bacteria</taxon>
        <taxon>Pseudomonadati</taxon>
        <taxon>Planctomycetota</taxon>
        <taxon>Planctomycetia</taxon>
        <taxon>Pirellulales</taxon>
        <taxon>Lacipirellulaceae</taxon>
        <taxon>Posidoniimonas</taxon>
    </lineage>
</organism>
<protein>
    <recommendedName>
        <fullName evidence="2">Sialate O-acetylesterase domain-containing protein</fullName>
    </recommendedName>
</protein>
<evidence type="ECO:0000259" key="2">
    <source>
        <dbReference type="Pfam" id="PF03629"/>
    </source>
</evidence>
<dbReference type="InterPro" id="IPR005181">
    <property type="entry name" value="SASA"/>
</dbReference>
<comment type="caution">
    <text evidence="3">The sequence shown here is derived from an EMBL/GenBank/DDBJ whole genome shotgun (WGS) entry which is preliminary data.</text>
</comment>